<protein>
    <submittedName>
        <fullName evidence="2">Uncharacterized protein</fullName>
    </submittedName>
</protein>
<feature type="region of interest" description="Disordered" evidence="1">
    <location>
        <begin position="1"/>
        <end position="120"/>
    </location>
</feature>
<evidence type="ECO:0000256" key="1">
    <source>
        <dbReference type="SAM" id="MobiDB-lite"/>
    </source>
</evidence>
<proteinExistence type="predicted"/>
<dbReference type="Proteomes" id="UP001221142">
    <property type="component" value="Unassembled WGS sequence"/>
</dbReference>
<sequence>MPDSPPQSPSEKTSARKKTRKLSNLFMMADTSRLVSESSDNSMPHSAPCPTESLVSIAETESQTDTRPSTSGSGRGLLTGGAPTSSKVIRPDGENIPPASPKHRKSLDLSARSVAGTSTGVIRRSNSLWVQPQRRSDEFRERYIQNFGEGTSDRQRALNVKRARKMAQVFGEEVTLSYLAIPPPLRDRANSTSTLGTEGEEDNPSTPPPVSTEHDDPESSSSFQDRRRRAAKLSRFFGVGFQDISLPPEVPPMTDTHGEVDVKVSGNGRRFWNFSAKNTDEMGEAIQKLRVMKAG</sequence>
<evidence type="ECO:0000313" key="3">
    <source>
        <dbReference type="Proteomes" id="UP001221142"/>
    </source>
</evidence>
<feature type="region of interest" description="Disordered" evidence="1">
    <location>
        <begin position="183"/>
        <end position="227"/>
    </location>
</feature>
<organism evidence="2 3">
    <name type="scientific">Roridomyces roridus</name>
    <dbReference type="NCBI Taxonomy" id="1738132"/>
    <lineage>
        <taxon>Eukaryota</taxon>
        <taxon>Fungi</taxon>
        <taxon>Dikarya</taxon>
        <taxon>Basidiomycota</taxon>
        <taxon>Agaricomycotina</taxon>
        <taxon>Agaricomycetes</taxon>
        <taxon>Agaricomycetidae</taxon>
        <taxon>Agaricales</taxon>
        <taxon>Marasmiineae</taxon>
        <taxon>Mycenaceae</taxon>
        <taxon>Roridomyces</taxon>
    </lineage>
</organism>
<gene>
    <name evidence="2" type="ORF">FB45DRAFT_541662</name>
</gene>
<keyword evidence="3" id="KW-1185">Reference proteome</keyword>
<dbReference type="AlphaFoldDB" id="A0AAD7FL26"/>
<name>A0AAD7FL26_9AGAR</name>
<reference evidence="2" key="1">
    <citation type="submission" date="2023-03" db="EMBL/GenBank/DDBJ databases">
        <title>Massive genome expansion in bonnet fungi (Mycena s.s.) driven by repeated elements and novel gene families across ecological guilds.</title>
        <authorList>
            <consortium name="Lawrence Berkeley National Laboratory"/>
            <person name="Harder C.B."/>
            <person name="Miyauchi S."/>
            <person name="Viragh M."/>
            <person name="Kuo A."/>
            <person name="Thoen E."/>
            <person name="Andreopoulos B."/>
            <person name="Lu D."/>
            <person name="Skrede I."/>
            <person name="Drula E."/>
            <person name="Henrissat B."/>
            <person name="Morin E."/>
            <person name="Kohler A."/>
            <person name="Barry K."/>
            <person name="LaButti K."/>
            <person name="Morin E."/>
            <person name="Salamov A."/>
            <person name="Lipzen A."/>
            <person name="Mereny Z."/>
            <person name="Hegedus B."/>
            <person name="Baldrian P."/>
            <person name="Stursova M."/>
            <person name="Weitz H."/>
            <person name="Taylor A."/>
            <person name="Grigoriev I.V."/>
            <person name="Nagy L.G."/>
            <person name="Martin F."/>
            <person name="Kauserud H."/>
        </authorList>
    </citation>
    <scope>NUCLEOTIDE SEQUENCE</scope>
    <source>
        <strain evidence="2">9284</strain>
    </source>
</reference>
<feature type="compositionally biased region" description="Polar residues" evidence="1">
    <location>
        <begin position="33"/>
        <end position="44"/>
    </location>
</feature>
<evidence type="ECO:0000313" key="2">
    <source>
        <dbReference type="EMBL" id="KAJ7630639.1"/>
    </source>
</evidence>
<accession>A0AAD7FL26</accession>
<dbReference type="EMBL" id="JARKIF010000009">
    <property type="protein sequence ID" value="KAJ7630639.1"/>
    <property type="molecule type" value="Genomic_DNA"/>
</dbReference>
<comment type="caution">
    <text evidence="2">The sequence shown here is derived from an EMBL/GenBank/DDBJ whole genome shotgun (WGS) entry which is preliminary data.</text>
</comment>